<keyword evidence="2" id="KW-1185">Reference proteome</keyword>
<protein>
    <submittedName>
        <fullName evidence="1">Uncharacterized protein</fullName>
    </submittedName>
</protein>
<dbReference type="Proteomes" id="UP000799424">
    <property type="component" value="Unassembled WGS sequence"/>
</dbReference>
<dbReference type="OrthoDB" id="5430054at2759"/>
<reference evidence="1" key="1">
    <citation type="journal article" date="2020" name="Stud. Mycol.">
        <title>101 Dothideomycetes genomes: a test case for predicting lifestyles and emergence of pathogens.</title>
        <authorList>
            <person name="Haridas S."/>
            <person name="Albert R."/>
            <person name="Binder M."/>
            <person name="Bloem J."/>
            <person name="Labutti K."/>
            <person name="Salamov A."/>
            <person name="Andreopoulos B."/>
            <person name="Baker S."/>
            <person name="Barry K."/>
            <person name="Bills G."/>
            <person name="Bluhm B."/>
            <person name="Cannon C."/>
            <person name="Castanera R."/>
            <person name="Culley D."/>
            <person name="Daum C."/>
            <person name="Ezra D."/>
            <person name="Gonzalez J."/>
            <person name="Henrissat B."/>
            <person name="Kuo A."/>
            <person name="Liang C."/>
            <person name="Lipzen A."/>
            <person name="Lutzoni F."/>
            <person name="Magnuson J."/>
            <person name="Mondo S."/>
            <person name="Nolan M."/>
            <person name="Ohm R."/>
            <person name="Pangilinan J."/>
            <person name="Park H.-J."/>
            <person name="Ramirez L."/>
            <person name="Alfaro M."/>
            <person name="Sun H."/>
            <person name="Tritt A."/>
            <person name="Yoshinaga Y."/>
            <person name="Zwiers L.-H."/>
            <person name="Turgeon B."/>
            <person name="Goodwin S."/>
            <person name="Spatafora J."/>
            <person name="Crous P."/>
            <person name="Grigoriev I."/>
        </authorList>
    </citation>
    <scope>NUCLEOTIDE SEQUENCE</scope>
    <source>
        <strain evidence="1">CBS 113818</strain>
    </source>
</reference>
<accession>A0A6A7A6U9</accession>
<gene>
    <name evidence="1" type="ORF">CC86DRAFT_465603</name>
</gene>
<evidence type="ECO:0000313" key="2">
    <source>
        <dbReference type="Proteomes" id="UP000799424"/>
    </source>
</evidence>
<organism evidence="1 2">
    <name type="scientific">Ophiobolus disseminans</name>
    <dbReference type="NCBI Taxonomy" id="1469910"/>
    <lineage>
        <taxon>Eukaryota</taxon>
        <taxon>Fungi</taxon>
        <taxon>Dikarya</taxon>
        <taxon>Ascomycota</taxon>
        <taxon>Pezizomycotina</taxon>
        <taxon>Dothideomycetes</taxon>
        <taxon>Pleosporomycetidae</taxon>
        <taxon>Pleosporales</taxon>
        <taxon>Pleosporineae</taxon>
        <taxon>Phaeosphaeriaceae</taxon>
        <taxon>Ophiobolus</taxon>
    </lineage>
</organism>
<dbReference type="EMBL" id="MU006222">
    <property type="protein sequence ID" value="KAF2828906.1"/>
    <property type="molecule type" value="Genomic_DNA"/>
</dbReference>
<dbReference type="AlphaFoldDB" id="A0A6A7A6U9"/>
<name>A0A6A7A6U9_9PLEO</name>
<proteinExistence type="predicted"/>
<evidence type="ECO:0000313" key="1">
    <source>
        <dbReference type="EMBL" id="KAF2828906.1"/>
    </source>
</evidence>
<sequence length="471" mass="55164">MGKLEKTKQYLGLGSADDQLPPSEFELEIRRIKQIIYNASARYSALSPPKLSSSAEKFVKNVLNEYEKLMSQYHDSQTDIRFEKQAKVQAEHRVAQKDNIIRSERLNHEEHLKEVHQRHQIDLQRTQDLAMAKLRKKEEDWSRRLKQIEEDWSGRLRKSEEDWSGRLRKNEELWQTEHRNREAKHVETVRELNHIHTVEKEQLQQVNEDLKQDLSSREHIKGLADREVVMRFKKLSTDIEEFSRIEWDPHLEASWPYSEVEMGTMRSHNTRKLKQHLVQNCLWLTLHEHVFRTPFRIMGEYGQVFDSELYEAHSREYDRLEEGEKADLNMKRYKNAEVFLTALSSSEPRTENDQSIIESHRQARVAMLSVVCITLGHITTLDEEEQGALDEILQSAANLWLEITSQRYRLFVVVPRGSEDVLRVVGSDAESLQLVVKPELERFGDSRGAGSRQGQSIAGWSGQIEVYAVSR</sequence>